<dbReference type="STRING" id="10181.G5C8P5"/>
<dbReference type="Pfam" id="PF13853">
    <property type="entry name" value="7tm_4"/>
    <property type="match status" value="1"/>
</dbReference>
<comment type="subcellular location">
    <subcellularLocation>
        <location evidence="1">Cell membrane</location>
        <topology evidence="1">Multi-pass membrane protein</topology>
    </subcellularLocation>
</comment>
<name>G5C8P5_HETGA</name>
<dbReference type="GO" id="GO:0004984">
    <property type="term" value="F:olfactory receptor activity"/>
    <property type="evidence" value="ECO:0007669"/>
    <property type="project" value="InterPro"/>
</dbReference>
<evidence type="ECO:0000256" key="7">
    <source>
        <dbReference type="ARBA" id="ARBA00023040"/>
    </source>
</evidence>
<evidence type="ECO:0000256" key="9">
    <source>
        <dbReference type="ARBA" id="ARBA00023170"/>
    </source>
</evidence>
<sequence length="174" mass="19634">MGRWNSTSVPGFILTGLTDPAETHLVLSMLFLLIYLITVHRNAGMKLIIHLDLQLHTPMYFFLTHLSFLNLSYSSVITPKTLQSLLTSTKSISFLGYFTQMFFFILLTGTESFLFSPMAYDCYVAICSPLHYPVIMSTGLCHTLLTGSYVIAFLYCTVVMVSMGKLHFFKSNVI</sequence>
<evidence type="ECO:0000256" key="2">
    <source>
        <dbReference type="ARBA" id="ARBA00022475"/>
    </source>
</evidence>
<dbReference type="InParanoid" id="G5C8P5"/>
<evidence type="ECO:0000313" key="14">
    <source>
        <dbReference type="Proteomes" id="UP000006813"/>
    </source>
</evidence>
<evidence type="ECO:0000256" key="10">
    <source>
        <dbReference type="ARBA" id="ARBA00023224"/>
    </source>
</evidence>
<keyword evidence="10" id="KW-0807">Transducer</keyword>
<dbReference type="FunFam" id="1.20.1070.10:FF:000410">
    <property type="entry name" value="Olfactory receptor 1348"/>
    <property type="match status" value="1"/>
</dbReference>
<gene>
    <name evidence="13" type="ORF">GW7_16618</name>
</gene>
<evidence type="ECO:0000256" key="6">
    <source>
        <dbReference type="ARBA" id="ARBA00022989"/>
    </source>
</evidence>
<evidence type="ECO:0000256" key="11">
    <source>
        <dbReference type="SAM" id="Phobius"/>
    </source>
</evidence>
<evidence type="ECO:0000259" key="12">
    <source>
        <dbReference type="PROSITE" id="PS50262"/>
    </source>
</evidence>
<dbReference type="GO" id="GO:0004930">
    <property type="term" value="F:G protein-coupled receptor activity"/>
    <property type="evidence" value="ECO:0007669"/>
    <property type="project" value="UniProtKB-KW"/>
</dbReference>
<feature type="transmembrane region" description="Helical" evidence="11">
    <location>
        <begin position="122"/>
        <end position="145"/>
    </location>
</feature>
<keyword evidence="3" id="KW-0716">Sensory transduction</keyword>
<proteinExistence type="predicted"/>
<dbReference type="GO" id="GO:0005886">
    <property type="term" value="C:plasma membrane"/>
    <property type="evidence" value="ECO:0007669"/>
    <property type="project" value="UniProtKB-SubCell"/>
</dbReference>
<dbReference type="EMBL" id="JH173921">
    <property type="protein sequence ID" value="EHB17906.1"/>
    <property type="molecule type" value="Genomic_DNA"/>
</dbReference>
<accession>G5C8P5</accession>
<organism evidence="13 14">
    <name type="scientific">Heterocephalus glaber</name>
    <name type="common">Naked mole rat</name>
    <dbReference type="NCBI Taxonomy" id="10181"/>
    <lineage>
        <taxon>Eukaryota</taxon>
        <taxon>Metazoa</taxon>
        <taxon>Chordata</taxon>
        <taxon>Craniata</taxon>
        <taxon>Vertebrata</taxon>
        <taxon>Euteleostomi</taxon>
        <taxon>Mammalia</taxon>
        <taxon>Eutheria</taxon>
        <taxon>Euarchontoglires</taxon>
        <taxon>Glires</taxon>
        <taxon>Rodentia</taxon>
        <taxon>Hystricomorpha</taxon>
        <taxon>Bathyergidae</taxon>
        <taxon>Heterocephalus</taxon>
    </lineage>
</organism>
<dbReference type="InterPro" id="IPR017452">
    <property type="entry name" value="GPCR_Rhodpsn_7TM"/>
</dbReference>
<feature type="transmembrane region" description="Helical" evidence="11">
    <location>
        <begin position="20"/>
        <end position="38"/>
    </location>
</feature>
<evidence type="ECO:0000256" key="4">
    <source>
        <dbReference type="ARBA" id="ARBA00022692"/>
    </source>
</evidence>
<dbReference type="Proteomes" id="UP000006813">
    <property type="component" value="Unassembled WGS sequence"/>
</dbReference>
<keyword evidence="4 11" id="KW-0812">Transmembrane</keyword>
<dbReference type="PROSITE" id="PS50262">
    <property type="entry name" value="G_PROTEIN_RECEP_F1_2"/>
    <property type="match status" value="1"/>
</dbReference>
<evidence type="ECO:0000256" key="5">
    <source>
        <dbReference type="ARBA" id="ARBA00022725"/>
    </source>
</evidence>
<keyword evidence="6 11" id="KW-1133">Transmembrane helix</keyword>
<evidence type="ECO:0000313" key="13">
    <source>
        <dbReference type="EMBL" id="EHB17906.1"/>
    </source>
</evidence>
<dbReference type="Gene3D" id="1.20.1070.10">
    <property type="entry name" value="Rhodopsin 7-helix transmembrane proteins"/>
    <property type="match status" value="1"/>
</dbReference>
<keyword evidence="9 13" id="KW-0675">Receptor</keyword>
<dbReference type="InterPro" id="IPR050516">
    <property type="entry name" value="Olfactory_GPCR"/>
</dbReference>
<keyword evidence="7" id="KW-0297">G-protein coupled receptor</keyword>
<keyword evidence="5" id="KW-0552">Olfaction</keyword>
<protein>
    <submittedName>
        <fullName evidence="13">Olfactory receptor 8H3</fullName>
    </submittedName>
</protein>
<dbReference type="InterPro" id="IPR000725">
    <property type="entry name" value="Olfact_rcpt"/>
</dbReference>
<dbReference type="PANTHER" id="PTHR26452">
    <property type="entry name" value="OLFACTORY RECEPTOR"/>
    <property type="match status" value="1"/>
</dbReference>
<evidence type="ECO:0000256" key="1">
    <source>
        <dbReference type="ARBA" id="ARBA00004651"/>
    </source>
</evidence>
<feature type="transmembrane region" description="Helical" evidence="11">
    <location>
        <begin position="97"/>
        <end position="115"/>
    </location>
</feature>
<keyword evidence="8 11" id="KW-0472">Membrane</keyword>
<reference evidence="13 14" key="1">
    <citation type="journal article" date="2011" name="Nature">
        <title>Genome sequencing reveals insights into physiology and longevity of the naked mole rat.</title>
        <authorList>
            <person name="Kim E.B."/>
            <person name="Fang X."/>
            <person name="Fushan A.A."/>
            <person name="Huang Z."/>
            <person name="Lobanov A.V."/>
            <person name="Han L."/>
            <person name="Marino S.M."/>
            <person name="Sun X."/>
            <person name="Turanov A.A."/>
            <person name="Yang P."/>
            <person name="Yim S.H."/>
            <person name="Zhao X."/>
            <person name="Kasaikina M.V."/>
            <person name="Stoletzki N."/>
            <person name="Peng C."/>
            <person name="Polak P."/>
            <person name="Xiong Z."/>
            <person name="Kiezun A."/>
            <person name="Zhu Y."/>
            <person name="Chen Y."/>
            <person name="Kryukov G.V."/>
            <person name="Zhang Q."/>
            <person name="Peshkin L."/>
            <person name="Yang L."/>
            <person name="Bronson R.T."/>
            <person name="Buffenstein R."/>
            <person name="Wang B."/>
            <person name="Han C."/>
            <person name="Li Q."/>
            <person name="Chen L."/>
            <person name="Zhao W."/>
            <person name="Sunyaev S.R."/>
            <person name="Park T.J."/>
            <person name="Zhang G."/>
            <person name="Wang J."/>
            <person name="Gladyshev V.N."/>
        </authorList>
    </citation>
    <scope>NUCLEOTIDE SEQUENCE [LARGE SCALE GENOMIC DNA]</scope>
</reference>
<evidence type="ECO:0000256" key="3">
    <source>
        <dbReference type="ARBA" id="ARBA00022606"/>
    </source>
</evidence>
<evidence type="ECO:0000256" key="8">
    <source>
        <dbReference type="ARBA" id="ARBA00023136"/>
    </source>
</evidence>
<dbReference type="SUPFAM" id="SSF81321">
    <property type="entry name" value="Family A G protein-coupled receptor-like"/>
    <property type="match status" value="1"/>
</dbReference>
<dbReference type="AlphaFoldDB" id="G5C8P5"/>
<feature type="domain" description="G-protein coupled receptors family 1 profile" evidence="12">
    <location>
        <begin position="41"/>
        <end position="174"/>
    </location>
</feature>
<keyword evidence="2" id="KW-1003">Cell membrane</keyword>